<dbReference type="AlphaFoldDB" id="A0AA38RLL6"/>
<evidence type="ECO:0000313" key="3">
    <source>
        <dbReference type="Proteomes" id="UP001174694"/>
    </source>
</evidence>
<proteinExistence type="predicted"/>
<dbReference type="EMBL" id="JANBVO010000023">
    <property type="protein sequence ID" value="KAJ9142074.1"/>
    <property type="molecule type" value="Genomic_DNA"/>
</dbReference>
<evidence type="ECO:0000313" key="2">
    <source>
        <dbReference type="EMBL" id="KAJ9142074.1"/>
    </source>
</evidence>
<evidence type="ECO:0000256" key="1">
    <source>
        <dbReference type="SAM" id="MobiDB-lite"/>
    </source>
</evidence>
<feature type="compositionally biased region" description="Low complexity" evidence="1">
    <location>
        <begin position="15"/>
        <end position="29"/>
    </location>
</feature>
<feature type="region of interest" description="Disordered" evidence="1">
    <location>
        <begin position="85"/>
        <end position="163"/>
    </location>
</feature>
<protein>
    <submittedName>
        <fullName evidence="2">Uncharacterized protein</fullName>
    </submittedName>
</protein>
<organism evidence="2 3">
    <name type="scientific">Pleurostoma richardsiae</name>
    <dbReference type="NCBI Taxonomy" id="41990"/>
    <lineage>
        <taxon>Eukaryota</taxon>
        <taxon>Fungi</taxon>
        <taxon>Dikarya</taxon>
        <taxon>Ascomycota</taxon>
        <taxon>Pezizomycotina</taxon>
        <taxon>Sordariomycetes</taxon>
        <taxon>Sordariomycetidae</taxon>
        <taxon>Calosphaeriales</taxon>
        <taxon>Pleurostomataceae</taxon>
        <taxon>Pleurostoma</taxon>
    </lineage>
</organism>
<feature type="compositionally biased region" description="Basic and acidic residues" evidence="1">
    <location>
        <begin position="85"/>
        <end position="96"/>
    </location>
</feature>
<gene>
    <name evidence="2" type="ORF">NKR23_g7435</name>
</gene>
<comment type="caution">
    <text evidence="2">The sequence shown here is derived from an EMBL/GenBank/DDBJ whole genome shotgun (WGS) entry which is preliminary data.</text>
</comment>
<sequence length="163" mass="17605">MDPRDTGNPASPPAGSGQSHSRSQSISYSAPLAGTDDMRRKGSVDSTKSSGKDSKGRWFTQLKDWVSTSEPSAQALRKHKKETFKKAGVDLDDPHAHSKLNAPIGEIPDHAIKPAGRGPEPEDVIKDKVEKKRKARQSYSGQSSDSVRTQSFSTGSAPSFESR</sequence>
<keyword evidence="3" id="KW-1185">Reference proteome</keyword>
<dbReference type="Proteomes" id="UP001174694">
    <property type="component" value="Unassembled WGS sequence"/>
</dbReference>
<accession>A0AA38RLL6</accession>
<reference evidence="2" key="1">
    <citation type="submission" date="2022-07" db="EMBL/GenBank/DDBJ databases">
        <title>Fungi with potential for degradation of polypropylene.</title>
        <authorList>
            <person name="Gostincar C."/>
        </authorList>
    </citation>
    <scope>NUCLEOTIDE SEQUENCE</scope>
    <source>
        <strain evidence="2">EXF-13308</strain>
    </source>
</reference>
<feature type="compositionally biased region" description="Polar residues" evidence="1">
    <location>
        <begin position="137"/>
        <end position="163"/>
    </location>
</feature>
<feature type="region of interest" description="Disordered" evidence="1">
    <location>
        <begin position="1"/>
        <end position="58"/>
    </location>
</feature>
<feature type="compositionally biased region" description="Basic and acidic residues" evidence="1">
    <location>
        <begin position="119"/>
        <end position="130"/>
    </location>
</feature>
<name>A0AA38RLL6_9PEZI</name>